<evidence type="ECO:0000313" key="3">
    <source>
        <dbReference type="EMBL" id="KAK2072892.1"/>
    </source>
</evidence>
<organism evidence="3 4">
    <name type="scientific">Phyllachora maydis</name>
    <dbReference type="NCBI Taxonomy" id="1825666"/>
    <lineage>
        <taxon>Eukaryota</taxon>
        <taxon>Fungi</taxon>
        <taxon>Dikarya</taxon>
        <taxon>Ascomycota</taxon>
        <taxon>Pezizomycotina</taxon>
        <taxon>Sordariomycetes</taxon>
        <taxon>Sordariomycetidae</taxon>
        <taxon>Phyllachorales</taxon>
        <taxon>Phyllachoraceae</taxon>
        <taxon>Phyllachora</taxon>
    </lineage>
</organism>
<feature type="domain" description="Manganese/iron superoxide dismutase C-terminal" evidence="2">
    <location>
        <begin position="245"/>
        <end position="291"/>
    </location>
</feature>
<dbReference type="InterPro" id="IPR036314">
    <property type="entry name" value="SOD_C_sf"/>
</dbReference>
<dbReference type="PANTHER" id="PTHR43595:SF2">
    <property type="entry name" value="SMALL RIBOSOMAL SUBUNIT PROTEIN MS42"/>
    <property type="match status" value="1"/>
</dbReference>
<comment type="caution">
    <text evidence="3">The sequence shown here is derived from an EMBL/GenBank/DDBJ whole genome shotgun (WGS) entry which is preliminary data.</text>
</comment>
<dbReference type="GO" id="GO:0005737">
    <property type="term" value="C:cytoplasm"/>
    <property type="evidence" value="ECO:0007669"/>
    <property type="project" value="TreeGrafter"/>
</dbReference>
<comment type="function">
    <text evidence="1">Component of the mitochondrial ribosome (mitoribosome), a dedicated translation machinery responsible for the synthesis of mitochondrial genome-encoded proteins, including at least some of the essential transmembrane subunits of the mitochondrial respiratory chain. The mitoribosomes are attached to the mitochondrial inner membrane and translation products are cotranslationally integrated into the membrane.</text>
</comment>
<dbReference type="EMBL" id="JAQQPM010000006">
    <property type="protein sequence ID" value="KAK2072892.1"/>
    <property type="molecule type" value="Genomic_DNA"/>
</dbReference>
<feature type="domain" description="Manganese/iron superoxide dismutase C-terminal" evidence="2">
    <location>
        <begin position="121"/>
        <end position="160"/>
    </location>
</feature>
<protein>
    <recommendedName>
        <fullName evidence="2">Manganese/iron superoxide dismutase C-terminal domain-containing protein</fullName>
    </recommendedName>
</protein>
<evidence type="ECO:0000256" key="1">
    <source>
        <dbReference type="ARBA" id="ARBA00037226"/>
    </source>
</evidence>
<accession>A0AAD9I9P3</accession>
<proteinExistence type="predicted"/>
<dbReference type="InterPro" id="IPR019832">
    <property type="entry name" value="Mn/Fe_SOD_C"/>
</dbReference>
<dbReference type="Pfam" id="PF02777">
    <property type="entry name" value="Sod_Fe_C"/>
    <property type="match status" value="2"/>
</dbReference>
<dbReference type="SUPFAM" id="SSF46609">
    <property type="entry name" value="Fe,Mn superoxide dismutase (SOD), N-terminal domain"/>
    <property type="match status" value="1"/>
</dbReference>
<dbReference type="AlphaFoldDB" id="A0AAD9I9P3"/>
<dbReference type="Proteomes" id="UP001217918">
    <property type="component" value="Unassembled WGS sequence"/>
</dbReference>
<keyword evidence="4" id="KW-1185">Reference proteome</keyword>
<gene>
    <name evidence="3" type="ORF">P8C59_007218</name>
</gene>
<name>A0AAD9I9P3_9PEZI</name>
<dbReference type="SUPFAM" id="SSF54719">
    <property type="entry name" value="Fe,Mn superoxide dismutase (SOD), C-terminal domain"/>
    <property type="match status" value="1"/>
</dbReference>
<evidence type="ECO:0000313" key="4">
    <source>
        <dbReference type="Proteomes" id="UP001217918"/>
    </source>
</evidence>
<dbReference type="InterPro" id="IPR036324">
    <property type="entry name" value="Mn/Fe_SOD_N_sf"/>
</dbReference>
<dbReference type="GO" id="GO:0004784">
    <property type="term" value="F:superoxide dismutase activity"/>
    <property type="evidence" value="ECO:0007669"/>
    <property type="project" value="InterPro"/>
</dbReference>
<sequence>MFRPRLRIPRPPRTWLAVKTHQRSVQHYVPTLKFKADQGVPDFLGPEAFKVAWTEYETLQLSKINSYVAGTPWERDSLKDLVLKTAREPRHASLFNYASAAHNNHFFFEGLASEQTTMPSRLEEDLQRSFGSVQTLKEELTLTARGMFGPGFVWLVRAERVGDPESFRVLATYLAGSPYPGAHWRRQPYDMNTVDNRAPLPAGDAVIAAMRPPPGDPVEYLERRHQGSWGRVPDAAKFAPGGIDLVPVLCVNMWEHVWVHDYGVFREGVDGKANYLENWWNRINWNIVAERASGRARTSTLKTTSVSSR</sequence>
<dbReference type="GO" id="GO:0046872">
    <property type="term" value="F:metal ion binding"/>
    <property type="evidence" value="ECO:0007669"/>
    <property type="project" value="InterPro"/>
</dbReference>
<dbReference type="PANTHER" id="PTHR43595">
    <property type="entry name" value="37S RIBOSOMAL PROTEIN S26, MITOCHONDRIAL"/>
    <property type="match status" value="1"/>
</dbReference>
<reference evidence="3" key="1">
    <citation type="journal article" date="2023" name="Mol. Plant Microbe Interact.">
        <title>Elucidating the Obligate Nature and Biological Capacity of an Invasive Fungal Corn Pathogen.</title>
        <authorList>
            <person name="MacCready J.S."/>
            <person name="Roggenkamp E.M."/>
            <person name="Gdanetz K."/>
            <person name="Chilvers M.I."/>
        </authorList>
    </citation>
    <scope>NUCLEOTIDE SEQUENCE</scope>
    <source>
        <strain evidence="3">PM02</strain>
    </source>
</reference>
<evidence type="ECO:0000259" key="2">
    <source>
        <dbReference type="Pfam" id="PF02777"/>
    </source>
</evidence>
<dbReference type="Gene3D" id="3.55.40.20">
    <property type="entry name" value="Iron/manganese superoxide dismutase, C-terminal domain"/>
    <property type="match status" value="1"/>
</dbReference>